<keyword evidence="5" id="KW-1185">Reference proteome</keyword>
<gene>
    <name evidence="3" type="ORF">ALMOND_2B014230</name>
    <name evidence="2" type="ORF">L3X38_018448</name>
</gene>
<dbReference type="PANTHER" id="PTHR36757">
    <property type="entry name" value="BNAANNG22500D PROTEIN"/>
    <property type="match status" value="1"/>
</dbReference>
<protein>
    <submittedName>
        <fullName evidence="3">PREDICTED: probable membrane-associated kinase</fullName>
    </submittedName>
</protein>
<dbReference type="EMBL" id="JAJFAZ020000003">
    <property type="protein sequence ID" value="KAI5339176.1"/>
    <property type="molecule type" value="Genomic_DNA"/>
</dbReference>
<dbReference type="PANTHER" id="PTHR36757:SF1">
    <property type="entry name" value="GENOME ASSEMBLY, CHROMOSOME: A04"/>
    <property type="match status" value="1"/>
</dbReference>
<evidence type="ECO:0000313" key="2">
    <source>
        <dbReference type="EMBL" id="KAI5339176.1"/>
    </source>
</evidence>
<dbReference type="AlphaFoldDB" id="A0A5E4G9W8"/>
<dbReference type="Proteomes" id="UP001054821">
    <property type="component" value="Chromosome 3"/>
</dbReference>
<reference evidence="2 5" key="3">
    <citation type="journal article" date="2022" name="G3 (Bethesda)">
        <title>Whole-genome sequence and methylome profiling of the almond [Prunus dulcis (Mill.) D.A. Webb] cultivar 'Nonpareil'.</title>
        <authorList>
            <person name="D'Amico-Willman K.M."/>
            <person name="Ouma W.Z."/>
            <person name="Meulia T."/>
            <person name="Sideli G.M."/>
            <person name="Gradziel T.M."/>
            <person name="Fresnedo-Ramirez J."/>
        </authorList>
    </citation>
    <scope>NUCLEOTIDE SEQUENCE [LARGE SCALE GENOMIC DNA]</scope>
    <source>
        <strain evidence="2">Clone GOH B32 T37-40</strain>
    </source>
</reference>
<dbReference type="EMBL" id="CABIKO010000468">
    <property type="protein sequence ID" value="VVA36655.1"/>
    <property type="molecule type" value="Genomic_DNA"/>
</dbReference>
<organism evidence="3 4">
    <name type="scientific">Prunus dulcis</name>
    <name type="common">Almond</name>
    <name type="synonym">Amygdalus dulcis</name>
    <dbReference type="NCBI Taxonomy" id="3755"/>
    <lineage>
        <taxon>Eukaryota</taxon>
        <taxon>Viridiplantae</taxon>
        <taxon>Streptophyta</taxon>
        <taxon>Embryophyta</taxon>
        <taxon>Tracheophyta</taxon>
        <taxon>Spermatophyta</taxon>
        <taxon>Magnoliopsida</taxon>
        <taxon>eudicotyledons</taxon>
        <taxon>Gunneridae</taxon>
        <taxon>Pentapetalae</taxon>
        <taxon>rosids</taxon>
        <taxon>fabids</taxon>
        <taxon>Rosales</taxon>
        <taxon>Rosaceae</taxon>
        <taxon>Amygdaloideae</taxon>
        <taxon>Amygdaleae</taxon>
        <taxon>Prunus</taxon>
    </lineage>
</organism>
<sequence length="275" mass="29797">MGVELCSDNSSMGVSPRISFSYDLCQSDVAAVEQQQHHHPPLRSNSSSSSSRSMNSSMEFDFCVVHESFEQESSSADELFSDGKMIPSEIKKKSAHPKQLDQNIVPHQHPPLPTAAAADPSDENTSRAKESGKESKNMSCNEADEKQSSKSFWGFKRSSSCGSGYGRSLCPLPLLSRSNSTGSSSSSSVKRSVFSKEGQNQKQTSQQKSASKKLHSSSQSSSTSMNYQKPPLKKGQYGSYGNAAPFNPVLNVPTANLFGFGLIFSNGKDKTNKKK</sequence>
<name>A0A5E4G9W8_PRUDU</name>
<feature type="compositionally biased region" description="Low complexity" evidence="1">
    <location>
        <begin position="177"/>
        <end position="209"/>
    </location>
</feature>
<dbReference type="Proteomes" id="UP000327085">
    <property type="component" value="Chromosome 3"/>
</dbReference>
<dbReference type="Gramene" id="VVA36655">
    <property type="protein sequence ID" value="VVA36655"/>
    <property type="gene ID" value="Prudul26B014230"/>
</dbReference>
<feature type="region of interest" description="Disordered" evidence="1">
    <location>
        <begin position="177"/>
        <end position="240"/>
    </location>
</feature>
<evidence type="ECO:0000313" key="4">
    <source>
        <dbReference type="Proteomes" id="UP000327085"/>
    </source>
</evidence>
<reference evidence="3" key="1">
    <citation type="submission" date="2019-07" db="EMBL/GenBank/DDBJ databases">
        <authorList>
            <person name="Alioto T."/>
            <person name="Alioto T."/>
            <person name="Gomez Garrido J."/>
        </authorList>
    </citation>
    <scope>NUCLEOTIDE SEQUENCE</scope>
</reference>
<feature type="region of interest" description="Disordered" evidence="1">
    <location>
        <begin position="31"/>
        <end position="54"/>
    </location>
</feature>
<proteinExistence type="predicted"/>
<evidence type="ECO:0000256" key="1">
    <source>
        <dbReference type="SAM" id="MobiDB-lite"/>
    </source>
</evidence>
<dbReference type="GO" id="GO:0016301">
    <property type="term" value="F:kinase activity"/>
    <property type="evidence" value="ECO:0007669"/>
    <property type="project" value="UniProtKB-KW"/>
</dbReference>
<feature type="compositionally biased region" description="Basic and acidic residues" evidence="1">
    <location>
        <begin position="124"/>
        <end position="136"/>
    </location>
</feature>
<accession>A0A5E4G9W8</accession>
<evidence type="ECO:0000313" key="5">
    <source>
        <dbReference type="Proteomes" id="UP001054821"/>
    </source>
</evidence>
<dbReference type="InParanoid" id="A0A5E4G9W8"/>
<feature type="compositionally biased region" description="Low complexity" evidence="1">
    <location>
        <begin position="43"/>
        <end position="54"/>
    </location>
</feature>
<feature type="region of interest" description="Disordered" evidence="1">
    <location>
        <begin position="103"/>
        <end position="143"/>
    </location>
</feature>
<keyword evidence="3" id="KW-0418">Kinase</keyword>
<evidence type="ECO:0000313" key="3">
    <source>
        <dbReference type="EMBL" id="VVA36655.1"/>
    </source>
</evidence>
<dbReference type="OMA" id="IDFDFCI"/>
<keyword evidence="3" id="KW-0808">Transferase</keyword>
<reference evidence="4" key="2">
    <citation type="journal article" date="2020" name="Plant J.">
        <title>Transposons played a major role in the diversification between the closely related almond and peach genomes: results from the almond genome sequence.</title>
        <authorList>
            <person name="Alioto T."/>
            <person name="Alexiou K.G."/>
            <person name="Bardil A."/>
            <person name="Barteri F."/>
            <person name="Castanera R."/>
            <person name="Cruz F."/>
            <person name="Dhingra A."/>
            <person name="Duval H."/>
            <person name="Fernandez I Marti A."/>
            <person name="Frias L."/>
            <person name="Galan B."/>
            <person name="Garcia J.L."/>
            <person name="Howad W."/>
            <person name="Gomez-Garrido J."/>
            <person name="Gut M."/>
            <person name="Julca I."/>
            <person name="Morata J."/>
            <person name="Puigdomenech P."/>
            <person name="Ribeca P."/>
            <person name="Rubio Cabetas M.J."/>
            <person name="Vlasova A."/>
            <person name="Wirthensohn M."/>
            <person name="Garcia-Mas J."/>
            <person name="Gabaldon T."/>
            <person name="Casacuberta J.M."/>
            <person name="Arus P."/>
        </authorList>
    </citation>
    <scope>NUCLEOTIDE SEQUENCE [LARGE SCALE GENOMIC DNA]</scope>
    <source>
        <strain evidence="4">cv. Texas</strain>
    </source>
</reference>